<dbReference type="EMBL" id="CAJVQC010039980">
    <property type="protein sequence ID" value="CAG8769836.1"/>
    <property type="molecule type" value="Genomic_DNA"/>
</dbReference>
<dbReference type="Proteomes" id="UP000789920">
    <property type="component" value="Unassembled WGS sequence"/>
</dbReference>
<proteinExistence type="predicted"/>
<feature type="non-terminal residue" evidence="1">
    <location>
        <position position="136"/>
    </location>
</feature>
<name>A0ACA9QYS7_9GLOM</name>
<organism evidence="1 2">
    <name type="scientific">Racocetra persica</name>
    <dbReference type="NCBI Taxonomy" id="160502"/>
    <lineage>
        <taxon>Eukaryota</taxon>
        <taxon>Fungi</taxon>
        <taxon>Fungi incertae sedis</taxon>
        <taxon>Mucoromycota</taxon>
        <taxon>Glomeromycotina</taxon>
        <taxon>Glomeromycetes</taxon>
        <taxon>Diversisporales</taxon>
        <taxon>Gigasporaceae</taxon>
        <taxon>Racocetra</taxon>
    </lineage>
</organism>
<gene>
    <name evidence="1" type="ORF">RPERSI_LOCUS16269</name>
</gene>
<sequence length="136" mass="15955">SPILDNLEKAKWFTFLNLTSGYWQVKVKEKDKEKTAFITKLMDIVLEPALWKYAIVYIDDINIYSEIFEEHIKYLKAIFALIKNTNLRINPKKNHFCTNEIQFLGHIVGINSLKPDPQKVDKLEKLPPPKNLIQLK</sequence>
<evidence type="ECO:0000313" key="1">
    <source>
        <dbReference type="EMBL" id="CAG8769836.1"/>
    </source>
</evidence>
<protein>
    <submittedName>
        <fullName evidence="1">18252_t:CDS:1</fullName>
    </submittedName>
</protein>
<evidence type="ECO:0000313" key="2">
    <source>
        <dbReference type="Proteomes" id="UP000789920"/>
    </source>
</evidence>
<reference evidence="1" key="1">
    <citation type="submission" date="2021-06" db="EMBL/GenBank/DDBJ databases">
        <authorList>
            <person name="Kallberg Y."/>
            <person name="Tangrot J."/>
            <person name="Rosling A."/>
        </authorList>
    </citation>
    <scope>NUCLEOTIDE SEQUENCE</scope>
    <source>
        <strain evidence="1">MA461A</strain>
    </source>
</reference>
<keyword evidence="2" id="KW-1185">Reference proteome</keyword>
<comment type="caution">
    <text evidence="1">The sequence shown here is derived from an EMBL/GenBank/DDBJ whole genome shotgun (WGS) entry which is preliminary data.</text>
</comment>
<accession>A0ACA9QYS7</accession>
<feature type="non-terminal residue" evidence="1">
    <location>
        <position position="1"/>
    </location>
</feature>